<dbReference type="GO" id="GO:0003677">
    <property type="term" value="F:DNA binding"/>
    <property type="evidence" value="ECO:0007669"/>
    <property type="project" value="UniProtKB-KW"/>
</dbReference>
<dbReference type="InterPro" id="IPR053470">
    <property type="entry name" value="RNA-guided_DNA_endonuclease"/>
</dbReference>
<dbReference type="InterPro" id="IPR021027">
    <property type="entry name" value="Transposase_put_HTH"/>
</dbReference>
<feature type="compositionally biased region" description="Basic and acidic residues" evidence="8">
    <location>
        <begin position="398"/>
        <end position="407"/>
    </location>
</feature>
<evidence type="ECO:0000256" key="1">
    <source>
        <dbReference type="ARBA" id="ARBA00008761"/>
    </source>
</evidence>
<feature type="domain" description="Cas12f1-like TNB" evidence="10">
    <location>
        <begin position="311"/>
        <end position="378"/>
    </location>
</feature>
<name>A0A261EUK5_9BIFI</name>
<evidence type="ECO:0000313" key="13">
    <source>
        <dbReference type="Proteomes" id="UP000216725"/>
    </source>
</evidence>
<keyword evidence="5" id="KW-0862">Zinc</keyword>
<dbReference type="NCBIfam" id="NF040570">
    <property type="entry name" value="guided_TnpB"/>
    <property type="match status" value="1"/>
</dbReference>
<gene>
    <name evidence="12" type="ORF">PSRA_1468</name>
</gene>
<organism evidence="12 13">
    <name type="scientific">Pseudoscardovia radai</name>
    <dbReference type="NCBI Taxonomy" id="987066"/>
    <lineage>
        <taxon>Bacteria</taxon>
        <taxon>Bacillati</taxon>
        <taxon>Actinomycetota</taxon>
        <taxon>Actinomycetes</taxon>
        <taxon>Bifidobacteriales</taxon>
        <taxon>Bifidobacteriaceae</taxon>
        <taxon>Pseudoscardovia</taxon>
    </lineage>
</organism>
<evidence type="ECO:0000256" key="7">
    <source>
        <dbReference type="ARBA" id="ARBA00023172"/>
    </source>
</evidence>
<evidence type="ECO:0000259" key="11">
    <source>
        <dbReference type="Pfam" id="PF12323"/>
    </source>
</evidence>
<feature type="region of interest" description="Disordered" evidence="8">
    <location>
        <begin position="236"/>
        <end position="256"/>
    </location>
</feature>
<feature type="domain" description="Probable transposase IS891/IS1136/IS1341" evidence="9">
    <location>
        <begin position="190"/>
        <end position="298"/>
    </location>
</feature>
<reference evidence="12 13" key="1">
    <citation type="journal article" date="2017" name="BMC Genomics">
        <title>Comparative genomic and phylogenomic analyses of the Bifidobacteriaceae family.</title>
        <authorList>
            <person name="Lugli G.A."/>
            <person name="Milani C."/>
            <person name="Turroni F."/>
            <person name="Duranti S."/>
            <person name="Mancabelli L."/>
            <person name="Mangifesta M."/>
            <person name="Ferrario C."/>
            <person name="Modesto M."/>
            <person name="Mattarelli P."/>
            <person name="Jiri K."/>
            <person name="van Sinderen D."/>
            <person name="Ventura M."/>
        </authorList>
    </citation>
    <scope>NUCLEOTIDE SEQUENCE [LARGE SCALE GENOMIC DNA]</scope>
    <source>
        <strain evidence="12 13">DSM 24742</strain>
    </source>
</reference>
<dbReference type="OrthoDB" id="6230307at2"/>
<accession>A0A261EUK5</accession>
<evidence type="ECO:0000256" key="2">
    <source>
        <dbReference type="ARBA" id="ARBA00011044"/>
    </source>
</evidence>
<comment type="similarity">
    <text evidence="2">In the N-terminal section; belongs to the transposase 2 family.</text>
</comment>
<dbReference type="RefSeq" id="WP_094661269.1">
    <property type="nucleotide sequence ID" value="NZ_MWWR01000016.1"/>
</dbReference>
<dbReference type="Proteomes" id="UP000216725">
    <property type="component" value="Unassembled WGS sequence"/>
</dbReference>
<dbReference type="NCBIfam" id="TIGR01766">
    <property type="entry name" value="IS200/IS605 family accessory protein TnpB-like domain"/>
    <property type="match status" value="1"/>
</dbReference>
<keyword evidence="6" id="KW-0238">DNA-binding</keyword>
<dbReference type="InterPro" id="IPR010095">
    <property type="entry name" value="Cas12f1-like_TNB"/>
</dbReference>
<proteinExistence type="inferred from homology"/>
<evidence type="ECO:0000256" key="8">
    <source>
        <dbReference type="SAM" id="MobiDB-lite"/>
    </source>
</evidence>
<keyword evidence="3" id="KW-0815">Transposition</keyword>
<protein>
    <submittedName>
        <fullName evidence="12">Transposase</fullName>
    </submittedName>
</protein>
<keyword evidence="7" id="KW-0233">DNA recombination</keyword>
<dbReference type="AlphaFoldDB" id="A0A261EUK5"/>
<feature type="compositionally biased region" description="Basic and acidic residues" evidence="8">
    <location>
        <begin position="414"/>
        <end position="425"/>
    </location>
</feature>
<evidence type="ECO:0000256" key="5">
    <source>
        <dbReference type="ARBA" id="ARBA00022833"/>
    </source>
</evidence>
<dbReference type="Pfam" id="PF01385">
    <property type="entry name" value="OrfB_IS605"/>
    <property type="match status" value="1"/>
</dbReference>
<keyword evidence="13" id="KW-1185">Reference proteome</keyword>
<dbReference type="PANTHER" id="PTHR30405:SF25">
    <property type="entry name" value="RNA-GUIDED DNA ENDONUCLEASE INSQ-RELATED"/>
    <property type="match status" value="1"/>
</dbReference>
<evidence type="ECO:0000256" key="4">
    <source>
        <dbReference type="ARBA" id="ARBA00022723"/>
    </source>
</evidence>
<evidence type="ECO:0000256" key="3">
    <source>
        <dbReference type="ARBA" id="ARBA00022578"/>
    </source>
</evidence>
<dbReference type="PANTHER" id="PTHR30405">
    <property type="entry name" value="TRANSPOSASE"/>
    <property type="match status" value="1"/>
</dbReference>
<dbReference type="GO" id="GO:0006310">
    <property type="term" value="P:DNA recombination"/>
    <property type="evidence" value="ECO:0007669"/>
    <property type="project" value="UniProtKB-KW"/>
</dbReference>
<dbReference type="NCBIfam" id="NF038280">
    <property type="entry name" value="IS607_TnpB"/>
    <property type="match status" value="1"/>
</dbReference>
<keyword evidence="4" id="KW-0479">Metal-binding</keyword>
<feature type="region of interest" description="Disordered" evidence="8">
    <location>
        <begin position="383"/>
        <end position="436"/>
    </location>
</feature>
<dbReference type="GO" id="GO:0032196">
    <property type="term" value="P:transposition"/>
    <property type="evidence" value="ECO:0007669"/>
    <property type="project" value="UniProtKB-KW"/>
</dbReference>
<dbReference type="GO" id="GO:0046872">
    <property type="term" value="F:metal ion binding"/>
    <property type="evidence" value="ECO:0007669"/>
    <property type="project" value="UniProtKB-KW"/>
</dbReference>
<dbReference type="Pfam" id="PF07282">
    <property type="entry name" value="Cas12f1-like_TNB"/>
    <property type="match status" value="1"/>
</dbReference>
<comment type="caution">
    <text evidence="12">The sequence shown here is derived from an EMBL/GenBank/DDBJ whole genome shotgun (WGS) entry which is preliminary data.</text>
</comment>
<evidence type="ECO:0000256" key="6">
    <source>
        <dbReference type="ARBA" id="ARBA00023125"/>
    </source>
</evidence>
<feature type="domain" description="Transposase putative helix-turn-helix" evidence="11">
    <location>
        <begin position="12"/>
        <end position="52"/>
    </location>
</feature>
<dbReference type="InterPro" id="IPR051399">
    <property type="entry name" value="RNA-guided_DNA_endo/Transpos"/>
</dbReference>
<evidence type="ECO:0000259" key="9">
    <source>
        <dbReference type="Pfam" id="PF01385"/>
    </source>
</evidence>
<dbReference type="InterPro" id="IPR001959">
    <property type="entry name" value="Transposase"/>
</dbReference>
<dbReference type="Pfam" id="PF12323">
    <property type="entry name" value="HTH_OrfB_IS605"/>
    <property type="match status" value="1"/>
</dbReference>
<sequence length="436" mass="48239">MRKRDTAGGCAAVRVALDPTPRQAGLLRSHAGGARTVYNAGLAHVRELLDAGGRPGWSMYALRRWWNGAKDSIAPWWAENSKECYSYGLECLAGALKNWSDSRHGRRKGRRVGFPRFKSRRASRPAFAYTTGSFGLVPGDPRALRLPRIGRVHCMEDVASRVGGRRVLRMTVSEWSGRWFASLTVEEPPAKPAPAPPKRGTVGVDLGIKTLATLSDGTVVGNPKPLGHAMRRLKKAQRRLGRMTKGSGRRERQRRRVARLHGRVADVRRDAMHKLTARLAASYSEIHIEDLNVRGMMANHRLAMAVADAGFHELRRQLGYKCRRTGARLVIADRWYPSSKRCSNCGSVKAKLTLSERVYHCESCGLTIDRDLNAAVNLRDWNPPVAGSAPETLNARGGDVRRADAKRRATRTPVKREPSGGESRVRLGAAPGNRDM</sequence>
<dbReference type="EMBL" id="MWWR01000016">
    <property type="protein sequence ID" value="OZG50551.1"/>
    <property type="molecule type" value="Genomic_DNA"/>
</dbReference>
<comment type="similarity">
    <text evidence="1">In the C-terminal section; belongs to the transposase 35 family.</text>
</comment>
<evidence type="ECO:0000313" key="12">
    <source>
        <dbReference type="EMBL" id="OZG50551.1"/>
    </source>
</evidence>
<evidence type="ECO:0000259" key="10">
    <source>
        <dbReference type="Pfam" id="PF07282"/>
    </source>
</evidence>